<dbReference type="HAMAP" id="MF_00161">
    <property type="entry name" value="LspA"/>
    <property type="match status" value="1"/>
</dbReference>
<evidence type="ECO:0000313" key="11">
    <source>
        <dbReference type="EMBL" id="NCD69301.1"/>
    </source>
</evidence>
<evidence type="ECO:0000256" key="1">
    <source>
        <dbReference type="ARBA" id="ARBA00006139"/>
    </source>
</evidence>
<dbReference type="GO" id="GO:0004190">
    <property type="term" value="F:aspartic-type endopeptidase activity"/>
    <property type="evidence" value="ECO:0007669"/>
    <property type="project" value="UniProtKB-UniRule"/>
</dbReference>
<sequence length="174" mass="18934">MKVSKPLKAIIIITIVLVNVGCDQLTKAIVRSHVEAYASFRFFGGHFMLTRVENTGAFLSLGDQIPGYLHAILLSIIPAAFLVLGIWYLIQNNTLSKAAVVAICCMIGGGAGNVFDRIIYGSVTDFLYIDFGGFLHTGVFNVADISITTGVIIMLIDMIKQRRKAQPISPEQEA</sequence>
<dbReference type="PRINTS" id="PR00781">
    <property type="entry name" value="LIPOSIGPTASE"/>
</dbReference>
<dbReference type="EMBL" id="WWEO01000041">
    <property type="protein sequence ID" value="NCD69301.1"/>
    <property type="molecule type" value="Genomic_DNA"/>
</dbReference>
<dbReference type="PANTHER" id="PTHR33695:SF1">
    <property type="entry name" value="LIPOPROTEIN SIGNAL PEPTIDASE"/>
    <property type="match status" value="1"/>
</dbReference>
<evidence type="ECO:0000256" key="8">
    <source>
        <dbReference type="ARBA" id="ARBA00023136"/>
    </source>
</evidence>
<feature type="active site" evidence="9">
    <location>
        <position position="144"/>
    </location>
</feature>
<proteinExistence type="inferred from homology"/>
<dbReference type="Proteomes" id="UP000638732">
    <property type="component" value="Unassembled WGS sequence"/>
</dbReference>
<comment type="catalytic activity">
    <reaction evidence="9">
        <text>Release of signal peptides from bacterial membrane prolipoproteins. Hydrolyzes -Xaa-Yaa-Zaa-|-(S,diacylglyceryl)Cys-, in which Xaa is hydrophobic (preferably Leu), and Yaa (Ala or Ser) and Zaa (Gly or Ala) have small, neutral side chains.</text>
        <dbReference type="EC" id="3.4.23.36"/>
    </reaction>
</comment>
<name>A0A965ZGF8_9SPHI</name>
<dbReference type="GO" id="GO:0006508">
    <property type="term" value="P:proteolysis"/>
    <property type="evidence" value="ECO:0007669"/>
    <property type="project" value="UniProtKB-KW"/>
</dbReference>
<comment type="function">
    <text evidence="9">This protein specifically catalyzes the removal of signal peptides from prolipoproteins.</text>
</comment>
<comment type="pathway">
    <text evidence="9">Protein modification; lipoprotein biosynthesis (signal peptide cleavage).</text>
</comment>
<reference evidence="11" key="1">
    <citation type="submission" date="2020-01" db="EMBL/GenBank/DDBJ databases">
        <authorList>
            <person name="Seo Y.L."/>
        </authorList>
    </citation>
    <scope>NUCLEOTIDE SEQUENCE</scope>
    <source>
        <strain evidence="11">R11</strain>
    </source>
</reference>
<keyword evidence="4 9" id="KW-0812">Transmembrane</keyword>
<keyword evidence="5 9" id="KW-0064">Aspartyl protease</keyword>
<evidence type="ECO:0000313" key="12">
    <source>
        <dbReference type="Proteomes" id="UP000638732"/>
    </source>
</evidence>
<feature type="transmembrane region" description="Helical" evidence="9">
    <location>
        <begin position="135"/>
        <end position="156"/>
    </location>
</feature>
<comment type="caution">
    <text evidence="9">Lacks conserved residue(s) required for the propagation of feature annotation.</text>
</comment>
<dbReference type="Pfam" id="PF01252">
    <property type="entry name" value="Peptidase_A8"/>
    <property type="match status" value="1"/>
</dbReference>
<comment type="similarity">
    <text evidence="1 9 10">Belongs to the peptidase A8 family.</text>
</comment>
<dbReference type="NCBIfam" id="TIGR00077">
    <property type="entry name" value="lspA"/>
    <property type="match status" value="1"/>
</dbReference>
<feature type="transmembrane region" description="Helical" evidence="9">
    <location>
        <begin position="68"/>
        <end position="90"/>
    </location>
</feature>
<evidence type="ECO:0000256" key="7">
    <source>
        <dbReference type="ARBA" id="ARBA00022989"/>
    </source>
</evidence>
<comment type="subcellular location">
    <subcellularLocation>
        <location evidence="9">Cell membrane</location>
        <topology evidence="9">Multi-pass membrane protein</topology>
    </subcellularLocation>
</comment>
<dbReference type="RefSeq" id="WP_166585282.1">
    <property type="nucleotide sequence ID" value="NZ_WWEO01000041.1"/>
</dbReference>
<accession>A0A965ZGF8</accession>
<dbReference type="AlphaFoldDB" id="A0A965ZGF8"/>
<protein>
    <recommendedName>
        <fullName evidence="9">Lipoprotein signal peptidase</fullName>
        <ecNumber evidence="9">3.4.23.36</ecNumber>
    </recommendedName>
    <alternativeName>
        <fullName evidence="9">Prolipoprotein signal peptidase</fullName>
    </alternativeName>
    <alternativeName>
        <fullName evidence="9">Signal peptidase II</fullName>
        <shortName evidence="9">SPase II</shortName>
    </alternativeName>
</protein>
<keyword evidence="7 9" id="KW-1133">Transmembrane helix</keyword>
<keyword evidence="2 9" id="KW-1003">Cell membrane</keyword>
<evidence type="ECO:0000256" key="3">
    <source>
        <dbReference type="ARBA" id="ARBA00022670"/>
    </source>
</evidence>
<comment type="caution">
    <text evidence="11">The sequence shown here is derived from an EMBL/GenBank/DDBJ whole genome shotgun (WGS) entry which is preliminary data.</text>
</comment>
<feature type="active site" evidence="9">
    <location>
        <position position="125"/>
    </location>
</feature>
<evidence type="ECO:0000256" key="2">
    <source>
        <dbReference type="ARBA" id="ARBA00022475"/>
    </source>
</evidence>
<feature type="transmembrane region" description="Helical" evidence="9">
    <location>
        <begin position="97"/>
        <end position="115"/>
    </location>
</feature>
<keyword evidence="8 9" id="KW-0472">Membrane</keyword>
<keyword evidence="6 9" id="KW-0378">Hydrolase</keyword>
<organism evidence="11 12">
    <name type="scientific">Mucilaginibacter agri</name>
    <dbReference type="NCBI Taxonomy" id="2695265"/>
    <lineage>
        <taxon>Bacteria</taxon>
        <taxon>Pseudomonadati</taxon>
        <taxon>Bacteroidota</taxon>
        <taxon>Sphingobacteriia</taxon>
        <taxon>Sphingobacteriales</taxon>
        <taxon>Sphingobacteriaceae</taxon>
        <taxon>Mucilaginibacter</taxon>
    </lineage>
</organism>
<evidence type="ECO:0000256" key="9">
    <source>
        <dbReference type="HAMAP-Rule" id="MF_00161"/>
    </source>
</evidence>
<dbReference type="PANTHER" id="PTHR33695">
    <property type="entry name" value="LIPOPROTEIN SIGNAL PEPTIDASE"/>
    <property type="match status" value="1"/>
</dbReference>
<dbReference type="InterPro" id="IPR001872">
    <property type="entry name" value="Peptidase_A8"/>
</dbReference>
<evidence type="ECO:0000256" key="4">
    <source>
        <dbReference type="ARBA" id="ARBA00022692"/>
    </source>
</evidence>
<evidence type="ECO:0000256" key="10">
    <source>
        <dbReference type="RuleBase" id="RU004181"/>
    </source>
</evidence>
<dbReference type="EC" id="3.4.23.36" evidence="9"/>
<dbReference type="GO" id="GO:0005886">
    <property type="term" value="C:plasma membrane"/>
    <property type="evidence" value="ECO:0007669"/>
    <property type="project" value="UniProtKB-SubCell"/>
</dbReference>
<reference evidence="11" key="2">
    <citation type="submission" date="2020-10" db="EMBL/GenBank/DDBJ databases">
        <title>Mucilaginibacter sp. nov., isolated from soil.</title>
        <authorList>
            <person name="Jeon C.O."/>
        </authorList>
    </citation>
    <scope>NUCLEOTIDE SEQUENCE</scope>
    <source>
        <strain evidence="11">R11</strain>
    </source>
</reference>
<keyword evidence="3 9" id="KW-0645">Protease</keyword>
<keyword evidence="12" id="KW-1185">Reference proteome</keyword>
<gene>
    <name evidence="9 11" type="primary">lspA</name>
    <name evidence="11" type="ORF">GSY63_08020</name>
</gene>
<evidence type="ECO:0000256" key="6">
    <source>
        <dbReference type="ARBA" id="ARBA00022801"/>
    </source>
</evidence>
<evidence type="ECO:0000256" key="5">
    <source>
        <dbReference type="ARBA" id="ARBA00022750"/>
    </source>
</evidence>